<comment type="similarity">
    <text evidence="4 14">In the N-terminal section; belongs to the cytidine and deoxycytidylate deaminase family.</text>
</comment>
<dbReference type="InterPro" id="IPR050765">
    <property type="entry name" value="Riboflavin_Biosynth_HTPR"/>
</dbReference>
<dbReference type="PROSITE" id="PS51747">
    <property type="entry name" value="CYT_DCMP_DEAMINASES_2"/>
    <property type="match status" value="1"/>
</dbReference>
<evidence type="ECO:0000259" key="15">
    <source>
        <dbReference type="PROSITE" id="PS51747"/>
    </source>
</evidence>
<comment type="function">
    <text evidence="1 14">Converts 2,5-diamino-6-(ribosylamino)-4(3h)-pyrimidinone 5'-phosphate into 5-amino-6-(ribosylamino)-2,4(1h,3h)-pyrimidinedione 5'-phosphate.</text>
</comment>
<evidence type="ECO:0000256" key="11">
    <source>
        <dbReference type="ARBA" id="ARBA00023268"/>
    </source>
</evidence>
<dbReference type="PANTHER" id="PTHR38011">
    <property type="entry name" value="DIHYDROFOLATE REDUCTASE FAMILY PROTEIN (AFU_ORTHOLOGUE AFUA_8G06820)"/>
    <property type="match status" value="1"/>
</dbReference>
<evidence type="ECO:0000256" key="10">
    <source>
        <dbReference type="ARBA" id="ARBA00023002"/>
    </source>
</evidence>
<reference evidence="16 17" key="1">
    <citation type="submission" date="2020-07" db="EMBL/GenBank/DDBJ databases">
        <title>Genomic Encyclopedia of Type Strains, Phase III (KMG-III): the genomes of soil and plant-associated and newly described type strains.</title>
        <authorList>
            <person name="Whitman W."/>
        </authorList>
    </citation>
    <scope>NUCLEOTIDE SEQUENCE [LARGE SCALE GENOMIC DNA]</scope>
    <source>
        <strain evidence="16 17">DSM 11255</strain>
    </source>
</reference>
<keyword evidence="17" id="KW-1185">Reference proteome</keyword>
<comment type="catalytic activity">
    <reaction evidence="13 14">
        <text>2,5-diamino-6-hydroxy-4-(5-phosphoribosylamino)-pyrimidine + H2O + H(+) = 5-amino-6-(5-phospho-D-ribosylamino)uracil + NH4(+)</text>
        <dbReference type="Rhea" id="RHEA:21868"/>
        <dbReference type="ChEBI" id="CHEBI:15377"/>
        <dbReference type="ChEBI" id="CHEBI:15378"/>
        <dbReference type="ChEBI" id="CHEBI:28938"/>
        <dbReference type="ChEBI" id="CHEBI:58453"/>
        <dbReference type="ChEBI" id="CHEBI:58614"/>
        <dbReference type="EC" id="3.5.4.26"/>
    </reaction>
</comment>
<evidence type="ECO:0000256" key="12">
    <source>
        <dbReference type="ARBA" id="ARBA00049861"/>
    </source>
</evidence>
<evidence type="ECO:0000256" key="1">
    <source>
        <dbReference type="ARBA" id="ARBA00002151"/>
    </source>
</evidence>
<dbReference type="CDD" id="cd01284">
    <property type="entry name" value="Riboflavin_deaminase-reductase"/>
    <property type="match status" value="1"/>
</dbReference>
<keyword evidence="6 14" id="KW-0686">Riboflavin biosynthesis</keyword>
<comment type="pathway">
    <text evidence="3 14">Cofactor biosynthesis; riboflavin biosynthesis; 5-amino-6-(D-ribitylamino)uracil from GTP: step 3/4.</text>
</comment>
<comment type="caution">
    <text evidence="16">The sequence shown here is derived from an EMBL/GenBank/DDBJ whole genome shotgun (WGS) entry which is preliminary data.</text>
</comment>
<dbReference type="InterPro" id="IPR024072">
    <property type="entry name" value="DHFR-like_dom_sf"/>
</dbReference>
<keyword evidence="11" id="KW-0511">Multifunctional enzyme</keyword>
<dbReference type="InterPro" id="IPR004794">
    <property type="entry name" value="Eubact_RibD"/>
</dbReference>
<dbReference type="Gene3D" id="3.40.140.10">
    <property type="entry name" value="Cytidine Deaminase, domain 2"/>
    <property type="match status" value="1"/>
</dbReference>
<dbReference type="InterPro" id="IPR002125">
    <property type="entry name" value="CMP_dCMP_dom"/>
</dbReference>
<keyword evidence="8 14" id="KW-0862">Zinc</keyword>
<dbReference type="SUPFAM" id="SSF53597">
    <property type="entry name" value="Dihydrofolate reductase-like"/>
    <property type="match status" value="1"/>
</dbReference>
<dbReference type="Proteomes" id="UP000604066">
    <property type="component" value="Unassembled WGS sequence"/>
</dbReference>
<dbReference type="EMBL" id="JACCBS010000003">
    <property type="protein sequence ID" value="NYE58244.1"/>
    <property type="molecule type" value="Genomic_DNA"/>
</dbReference>
<dbReference type="InterPro" id="IPR002734">
    <property type="entry name" value="RibDG_C"/>
</dbReference>
<comment type="cofactor">
    <cofactor evidence="14">
        <name>Zn(2+)</name>
        <dbReference type="ChEBI" id="CHEBI:29105"/>
    </cofactor>
    <text evidence="14">Binds 1 zinc ion.</text>
</comment>
<dbReference type="InterPro" id="IPR016192">
    <property type="entry name" value="APOBEC/CMP_deaminase_Zn-bd"/>
</dbReference>
<dbReference type="InterPro" id="IPR011549">
    <property type="entry name" value="RibD_C"/>
</dbReference>
<comment type="similarity">
    <text evidence="5 14">In the C-terminal section; belongs to the HTP reductase family.</text>
</comment>
<dbReference type="Pfam" id="PF01872">
    <property type="entry name" value="RibD_C"/>
    <property type="match status" value="1"/>
</dbReference>
<evidence type="ECO:0000256" key="7">
    <source>
        <dbReference type="ARBA" id="ARBA00022723"/>
    </source>
</evidence>
<accession>A0ABX2RAP1</accession>
<keyword evidence="9 14" id="KW-0521">NADP</keyword>
<dbReference type="GO" id="GO:0008835">
    <property type="term" value="F:diaminohydroxyphosphoribosylaminopyrimidine deaminase activity"/>
    <property type="evidence" value="ECO:0007669"/>
    <property type="project" value="UniProtKB-EC"/>
</dbReference>
<keyword evidence="14 16" id="KW-0378">Hydrolase</keyword>
<dbReference type="PANTHER" id="PTHR38011:SF7">
    <property type="entry name" value="2,5-DIAMINO-6-RIBOSYLAMINO-4(3H)-PYRIMIDINONE 5'-PHOSPHATE REDUCTASE"/>
    <property type="match status" value="1"/>
</dbReference>
<evidence type="ECO:0000256" key="4">
    <source>
        <dbReference type="ARBA" id="ARBA00005259"/>
    </source>
</evidence>
<dbReference type="PIRSF" id="PIRSF006769">
    <property type="entry name" value="RibD"/>
    <property type="match status" value="1"/>
</dbReference>
<dbReference type="InterPro" id="IPR016193">
    <property type="entry name" value="Cytidine_deaminase-like"/>
</dbReference>
<gene>
    <name evidence="16" type="ORF">HDG70_001995</name>
</gene>
<dbReference type="NCBIfam" id="TIGR00326">
    <property type="entry name" value="eubact_ribD"/>
    <property type="match status" value="1"/>
</dbReference>
<comment type="pathway">
    <text evidence="2 14">Cofactor biosynthesis; riboflavin biosynthesis; 5-amino-6-(D-ribitylamino)uracil from GTP: step 2/4.</text>
</comment>
<proteinExistence type="inferred from homology"/>
<evidence type="ECO:0000256" key="14">
    <source>
        <dbReference type="PIRNR" id="PIRNR006769"/>
    </source>
</evidence>
<comment type="catalytic activity">
    <reaction evidence="12 14">
        <text>5-amino-6-(5-phospho-D-ribitylamino)uracil + NADP(+) = 5-amino-6-(5-phospho-D-ribosylamino)uracil + NADPH + H(+)</text>
        <dbReference type="Rhea" id="RHEA:17845"/>
        <dbReference type="ChEBI" id="CHEBI:15378"/>
        <dbReference type="ChEBI" id="CHEBI:57783"/>
        <dbReference type="ChEBI" id="CHEBI:58349"/>
        <dbReference type="ChEBI" id="CHEBI:58421"/>
        <dbReference type="ChEBI" id="CHEBI:58453"/>
        <dbReference type="EC" id="1.1.1.193"/>
    </reaction>
</comment>
<dbReference type="Gene3D" id="3.40.430.10">
    <property type="entry name" value="Dihydrofolate Reductase, subunit A"/>
    <property type="match status" value="1"/>
</dbReference>
<organism evidence="16 17">
    <name type="scientific">Carboxydothermus ferrireducens DSM 11255</name>
    <dbReference type="NCBI Taxonomy" id="1119529"/>
    <lineage>
        <taxon>Bacteria</taxon>
        <taxon>Bacillati</taxon>
        <taxon>Bacillota</taxon>
        <taxon>Clostridia</taxon>
        <taxon>Thermoanaerobacterales</taxon>
        <taxon>Thermoanaerobacteraceae</taxon>
        <taxon>Carboxydothermus</taxon>
    </lineage>
</organism>
<evidence type="ECO:0000256" key="2">
    <source>
        <dbReference type="ARBA" id="ARBA00004882"/>
    </source>
</evidence>
<keyword evidence="10 14" id="KW-0560">Oxidoreductase</keyword>
<evidence type="ECO:0000313" key="17">
    <source>
        <dbReference type="Proteomes" id="UP000604066"/>
    </source>
</evidence>
<evidence type="ECO:0000256" key="13">
    <source>
        <dbReference type="ARBA" id="ARBA00049886"/>
    </source>
</evidence>
<dbReference type="NCBIfam" id="TIGR00227">
    <property type="entry name" value="ribD_Cterm"/>
    <property type="match status" value="1"/>
</dbReference>
<evidence type="ECO:0000256" key="6">
    <source>
        <dbReference type="ARBA" id="ARBA00022619"/>
    </source>
</evidence>
<sequence>MGSFFAFLPRSRSFGVLNFLRGVNMNDQQLMKRALKLAKRALGRTSPNPVVGAVIVDKDGNIVGEGYHKKAGLPHAEREALKAAGEKARGGTMYVTLEPCCHYGRTPPCTEAIIAAGIKKVVVAVRDPNPKVSGKGIEILRNAGIEVVEGVLAEEAFYLNEKFFKFIKTGLPFISLKWAMTVDGKIATETYDSRWVSGEKSRSFVHRLRNEYDAVLVGAKTLIIDNPLLTCRIPQGRNPYRIVLSGSGNLPEGLNIFQLEKEKNVLITASKKLPKHVSNGFGHIVTAPLGENRINIKEAFLELSRLGIISILVEGGAVVHASLLQNRLADKAYIFIAPKIVGGKNAPGPIGDLKISLMKDALPLAIHKLRRFGEDVFIEGYFSGG</sequence>
<name>A0ABX2RAP1_9THEO</name>
<dbReference type="EC" id="3.5.4.26" evidence="14"/>
<dbReference type="Pfam" id="PF00383">
    <property type="entry name" value="dCMP_cyt_deam_1"/>
    <property type="match status" value="1"/>
</dbReference>
<keyword evidence="7 14" id="KW-0479">Metal-binding</keyword>
<feature type="domain" description="CMP/dCMP-type deaminase" evidence="15">
    <location>
        <begin position="25"/>
        <end position="148"/>
    </location>
</feature>
<evidence type="ECO:0000256" key="8">
    <source>
        <dbReference type="ARBA" id="ARBA00022833"/>
    </source>
</evidence>
<dbReference type="SUPFAM" id="SSF53927">
    <property type="entry name" value="Cytidine deaminase-like"/>
    <property type="match status" value="1"/>
</dbReference>
<evidence type="ECO:0000256" key="5">
    <source>
        <dbReference type="ARBA" id="ARBA00007417"/>
    </source>
</evidence>
<dbReference type="GO" id="GO:0008703">
    <property type="term" value="F:5-amino-6-(5-phosphoribosylamino)uracil reductase activity"/>
    <property type="evidence" value="ECO:0007669"/>
    <property type="project" value="UniProtKB-EC"/>
</dbReference>
<protein>
    <recommendedName>
        <fullName evidence="14">Riboflavin biosynthesis protein RibD</fullName>
    </recommendedName>
    <domain>
        <recommendedName>
            <fullName evidence="14">Diaminohydroxyphosphoribosylaminopyrimidine deaminase</fullName>
            <shortName evidence="14">DRAP deaminase</shortName>
            <ecNumber evidence="14">3.5.4.26</ecNumber>
        </recommendedName>
        <alternativeName>
            <fullName evidence="14">Riboflavin-specific deaminase</fullName>
        </alternativeName>
    </domain>
    <domain>
        <recommendedName>
            <fullName evidence="14">5-amino-6-(5-phosphoribosylamino)uracil reductase</fullName>
            <ecNumber evidence="14">1.1.1.193</ecNumber>
        </recommendedName>
        <alternativeName>
            <fullName evidence="14">HTP reductase</fullName>
        </alternativeName>
    </domain>
</protein>
<evidence type="ECO:0000256" key="3">
    <source>
        <dbReference type="ARBA" id="ARBA00004910"/>
    </source>
</evidence>
<evidence type="ECO:0000256" key="9">
    <source>
        <dbReference type="ARBA" id="ARBA00022857"/>
    </source>
</evidence>
<dbReference type="RefSeq" id="WP_245570798.1">
    <property type="nucleotide sequence ID" value="NZ_JACCBS010000003.1"/>
</dbReference>
<dbReference type="PROSITE" id="PS00903">
    <property type="entry name" value="CYT_DCMP_DEAMINASES_1"/>
    <property type="match status" value="1"/>
</dbReference>
<evidence type="ECO:0000313" key="16">
    <source>
        <dbReference type="EMBL" id="NYE58244.1"/>
    </source>
</evidence>
<dbReference type="EC" id="1.1.1.193" evidence="14"/>